<dbReference type="SUPFAM" id="SSF51735">
    <property type="entry name" value="NAD(P)-binding Rossmann-fold domains"/>
    <property type="match status" value="1"/>
</dbReference>
<dbReference type="InterPro" id="IPR051265">
    <property type="entry name" value="HIBADH-related_NP60_sf"/>
</dbReference>
<name>A0ABU9XXT0_9SPHN</name>
<dbReference type="InterPro" id="IPR015815">
    <property type="entry name" value="HIBADH-related"/>
</dbReference>
<dbReference type="Proteomes" id="UP001419910">
    <property type="component" value="Unassembled WGS sequence"/>
</dbReference>
<dbReference type="Pfam" id="PF03446">
    <property type="entry name" value="NAD_binding_2"/>
    <property type="match status" value="1"/>
</dbReference>
<organism evidence="5 6">
    <name type="scientific">Sphingomonas oligophenolica</name>
    <dbReference type="NCBI Taxonomy" id="301154"/>
    <lineage>
        <taxon>Bacteria</taxon>
        <taxon>Pseudomonadati</taxon>
        <taxon>Pseudomonadota</taxon>
        <taxon>Alphaproteobacteria</taxon>
        <taxon>Sphingomonadales</taxon>
        <taxon>Sphingomonadaceae</taxon>
        <taxon>Sphingomonas</taxon>
    </lineage>
</organism>
<dbReference type="Gene3D" id="1.10.1040.10">
    <property type="entry name" value="N-(1-d-carboxylethyl)-l-norvaline Dehydrogenase, domain 2"/>
    <property type="match status" value="1"/>
</dbReference>
<dbReference type="InterPro" id="IPR006115">
    <property type="entry name" value="6PGDH_NADP-bd"/>
</dbReference>
<proteinExistence type="predicted"/>
<dbReference type="InterPro" id="IPR008927">
    <property type="entry name" value="6-PGluconate_DH-like_C_sf"/>
</dbReference>
<keyword evidence="1 5" id="KW-0560">Oxidoreductase</keyword>
<dbReference type="InterPro" id="IPR013328">
    <property type="entry name" value="6PGD_dom2"/>
</dbReference>
<sequence length="292" mass="29681">MHIGFIGLGQMGSAIAANLVKTGHDVKVWNRSPEKAAPLVAAGATLAASPADAASGEVVLTMLADDMAVEAVTFGEDGILAAPNKPIHVSLSTISFALAEKLTAAHAEASGSFVAAPVFGRPAAAAAAKLFVVAAGPAQALAACTPLFEAIGQKTFPLGHTPSAATIVKLSGNFLILSVIESLAEAMTLAEKHGVEKAALLEILTGTLFGAPIYQVYGKILVDQSFRPAGFAAPLGLKDMNLVAAAATDARVPMPVLSLLRDRLLATIAREGDDIDWSGIARTVADNAGPAS</sequence>
<gene>
    <name evidence="5" type="ORF">ABC974_01805</name>
</gene>
<keyword evidence="2" id="KW-0520">NAD</keyword>
<dbReference type="SUPFAM" id="SSF48179">
    <property type="entry name" value="6-phosphogluconate dehydrogenase C-terminal domain-like"/>
    <property type="match status" value="1"/>
</dbReference>
<evidence type="ECO:0000313" key="6">
    <source>
        <dbReference type="Proteomes" id="UP001419910"/>
    </source>
</evidence>
<evidence type="ECO:0000259" key="3">
    <source>
        <dbReference type="Pfam" id="PF03446"/>
    </source>
</evidence>
<comment type="caution">
    <text evidence="5">The sequence shown here is derived from an EMBL/GenBank/DDBJ whole genome shotgun (WGS) entry which is preliminary data.</text>
</comment>
<dbReference type="InterPro" id="IPR036291">
    <property type="entry name" value="NAD(P)-bd_dom_sf"/>
</dbReference>
<dbReference type="PANTHER" id="PTHR43580">
    <property type="entry name" value="OXIDOREDUCTASE GLYR1-RELATED"/>
    <property type="match status" value="1"/>
</dbReference>
<evidence type="ECO:0000256" key="2">
    <source>
        <dbReference type="ARBA" id="ARBA00023027"/>
    </source>
</evidence>
<dbReference type="Gene3D" id="3.40.50.720">
    <property type="entry name" value="NAD(P)-binding Rossmann-like Domain"/>
    <property type="match status" value="1"/>
</dbReference>
<reference evidence="5 6" key="1">
    <citation type="submission" date="2024-05" db="EMBL/GenBank/DDBJ databases">
        <authorList>
            <person name="Liu Q."/>
            <person name="Xin Y.-H."/>
        </authorList>
    </citation>
    <scope>NUCLEOTIDE SEQUENCE [LARGE SCALE GENOMIC DNA]</scope>
    <source>
        <strain evidence="5 6">CGMCC 1.10181</strain>
    </source>
</reference>
<dbReference type="EC" id="1.1.-.-" evidence="5"/>
<dbReference type="PANTHER" id="PTHR43580:SF2">
    <property type="entry name" value="CYTOKINE-LIKE NUCLEAR FACTOR N-PAC"/>
    <property type="match status" value="1"/>
</dbReference>
<evidence type="ECO:0000259" key="4">
    <source>
        <dbReference type="Pfam" id="PF14833"/>
    </source>
</evidence>
<evidence type="ECO:0000313" key="5">
    <source>
        <dbReference type="EMBL" id="MEN2788346.1"/>
    </source>
</evidence>
<dbReference type="PIRSF" id="PIRSF000103">
    <property type="entry name" value="HIBADH"/>
    <property type="match status" value="1"/>
</dbReference>
<feature type="domain" description="6-phosphogluconate dehydrogenase NADP-binding" evidence="3">
    <location>
        <begin position="3"/>
        <end position="156"/>
    </location>
</feature>
<dbReference type="Pfam" id="PF14833">
    <property type="entry name" value="NAD_binding_11"/>
    <property type="match status" value="1"/>
</dbReference>
<dbReference type="RefSeq" id="WP_343887967.1">
    <property type="nucleotide sequence ID" value="NZ_BAAAEH010000005.1"/>
</dbReference>
<protein>
    <submittedName>
        <fullName evidence="5">NAD(P)-dependent oxidoreductase</fullName>
        <ecNumber evidence="5">1.1.-.-</ecNumber>
    </submittedName>
</protein>
<dbReference type="EMBL" id="JBDIME010000001">
    <property type="protein sequence ID" value="MEN2788346.1"/>
    <property type="molecule type" value="Genomic_DNA"/>
</dbReference>
<dbReference type="GO" id="GO:0016491">
    <property type="term" value="F:oxidoreductase activity"/>
    <property type="evidence" value="ECO:0007669"/>
    <property type="project" value="UniProtKB-KW"/>
</dbReference>
<dbReference type="InterPro" id="IPR029154">
    <property type="entry name" value="HIBADH-like_NADP-bd"/>
</dbReference>
<accession>A0ABU9XXT0</accession>
<evidence type="ECO:0000256" key="1">
    <source>
        <dbReference type="ARBA" id="ARBA00023002"/>
    </source>
</evidence>
<keyword evidence="6" id="KW-1185">Reference proteome</keyword>
<feature type="domain" description="3-hydroxyisobutyrate dehydrogenase-like NAD-binding" evidence="4">
    <location>
        <begin position="164"/>
        <end position="282"/>
    </location>
</feature>